<gene>
    <name evidence="1" type="ORF">E2C01_026383</name>
</gene>
<protein>
    <submittedName>
        <fullName evidence="1">Uncharacterized protein</fullName>
    </submittedName>
</protein>
<keyword evidence="2" id="KW-1185">Reference proteome</keyword>
<name>A0A5B7EKS4_PORTR</name>
<reference evidence="1 2" key="1">
    <citation type="submission" date="2019-05" db="EMBL/GenBank/DDBJ databases">
        <title>Another draft genome of Portunus trituberculatus and its Hox gene families provides insights of decapod evolution.</title>
        <authorList>
            <person name="Jeong J.-H."/>
            <person name="Song I."/>
            <person name="Kim S."/>
            <person name="Choi T."/>
            <person name="Kim D."/>
            <person name="Ryu S."/>
            <person name="Kim W."/>
        </authorList>
    </citation>
    <scope>NUCLEOTIDE SEQUENCE [LARGE SCALE GENOMIC DNA]</scope>
    <source>
        <tissue evidence="1">Muscle</tissue>
    </source>
</reference>
<dbReference type="EMBL" id="VSRR010002748">
    <property type="protein sequence ID" value="MPC33044.1"/>
    <property type="molecule type" value="Genomic_DNA"/>
</dbReference>
<comment type="caution">
    <text evidence="1">The sequence shown here is derived from an EMBL/GenBank/DDBJ whole genome shotgun (WGS) entry which is preliminary data.</text>
</comment>
<dbReference type="AlphaFoldDB" id="A0A5B7EKS4"/>
<evidence type="ECO:0000313" key="2">
    <source>
        <dbReference type="Proteomes" id="UP000324222"/>
    </source>
</evidence>
<organism evidence="1 2">
    <name type="scientific">Portunus trituberculatus</name>
    <name type="common">Swimming crab</name>
    <name type="synonym">Neptunus trituberculatus</name>
    <dbReference type="NCBI Taxonomy" id="210409"/>
    <lineage>
        <taxon>Eukaryota</taxon>
        <taxon>Metazoa</taxon>
        <taxon>Ecdysozoa</taxon>
        <taxon>Arthropoda</taxon>
        <taxon>Crustacea</taxon>
        <taxon>Multicrustacea</taxon>
        <taxon>Malacostraca</taxon>
        <taxon>Eumalacostraca</taxon>
        <taxon>Eucarida</taxon>
        <taxon>Decapoda</taxon>
        <taxon>Pleocyemata</taxon>
        <taxon>Brachyura</taxon>
        <taxon>Eubrachyura</taxon>
        <taxon>Portunoidea</taxon>
        <taxon>Portunidae</taxon>
        <taxon>Portuninae</taxon>
        <taxon>Portunus</taxon>
    </lineage>
</organism>
<accession>A0A5B7EKS4</accession>
<sequence>MKGNQVWPAGVCVAGRGLMVMGWWSCRWSGVGVGSQHIALRHTWKFLHPAHQHPPPPQAPPVTCSATHLKGGGMTKPEIQINISPEGEFALWKTLALLTEGKGRTRQVRRSRQTGDDRLVSVFTAPRIRRPVSASCRSSVR</sequence>
<dbReference type="Proteomes" id="UP000324222">
    <property type="component" value="Unassembled WGS sequence"/>
</dbReference>
<evidence type="ECO:0000313" key="1">
    <source>
        <dbReference type="EMBL" id="MPC33044.1"/>
    </source>
</evidence>
<proteinExistence type="predicted"/>